<keyword evidence="2" id="KW-1185">Reference proteome</keyword>
<reference evidence="1 2" key="1">
    <citation type="submission" date="2017-03" db="EMBL/GenBank/DDBJ databases">
        <title>Genomes of endolithic fungi from Antarctica.</title>
        <authorList>
            <person name="Coleine C."/>
            <person name="Masonjones S."/>
            <person name="Stajich J.E."/>
        </authorList>
    </citation>
    <scope>NUCLEOTIDE SEQUENCE [LARGE SCALE GENOMIC DNA]</scope>
    <source>
        <strain evidence="1 2">CCFEE 5184</strain>
    </source>
</reference>
<protein>
    <submittedName>
        <fullName evidence="1">Uncharacterized protein</fullName>
    </submittedName>
</protein>
<dbReference type="AlphaFoldDB" id="A0A4U0WY79"/>
<accession>A0A4U0WY79</accession>
<dbReference type="EMBL" id="NAJQ01000615">
    <property type="protein sequence ID" value="TKA66825.1"/>
    <property type="molecule type" value="Genomic_DNA"/>
</dbReference>
<proteinExistence type="predicted"/>
<dbReference type="OrthoDB" id="3939681at2759"/>
<organism evidence="1 2">
    <name type="scientific">Friedmanniomyces simplex</name>
    <dbReference type="NCBI Taxonomy" id="329884"/>
    <lineage>
        <taxon>Eukaryota</taxon>
        <taxon>Fungi</taxon>
        <taxon>Dikarya</taxon>
        <taxon>Ascomycota</taxon>
        <taxon>Pezizomycotina</taxon>
        <taxon>Dothideomycetes</taxon>
        <taxon>Dothideomycetidae</taxon>
        <taxon>Mycosphaerellales</taxon>
        <taxon>Teratosphaeriaceae</taxon>
        <taxon>Friedmanniomyces</taxon>
    </lineage>
</organism>
<evidence type="ECO:0000313" key="2">
    <source>
        <dbReference type="Proteomes" id="UP000309340"/>
    </source>
</evidence>
<dbReference type="Proteomes" id="UP000309340">
    <property type="component" value="Unassembled WGS sequence"/>
</dbReference>
<comment type="caution">
    <text evidence="1">The sequence shown here is derived from an EMBL/GenBank/DDBJ whole genome shotgun (WGS) entry which is preliminary data.</text>
</comment>
<gene>
    <name evidence="1" type="ORF">B0A55_08264</name>
</gene>
<evidence type="ECO:0000313" key="1">
    <source>
        <dbReference type="EMBL" id="TKA66825.1"/>
    </source>
</evidence>
<sequence>MPKDKKKNKSTVQDYAADLDANVMTGGWDPEGTWHRIHGDGKSRSGGRWHMETLKSKDKSEYWARVRQDSRDVLQNFGPYSSEPSFAQIVHDFKAWAG</sequence>
<name>A0A4U0WY79_9PEZI</name>